<evidence type="ECO:0000313" key="3">
    <source>
        <dbReference type="EMBL" id="GLH97845.1"/>
    </source>
</evidence>
<evidence type="ECO:0000313" key="4">
    <source>
        <dbReference type="Proteomes" id="UP001144280"/>
    </source>
</evidence>
<feature type="transmembrane region" description="Helical" evidence="2">
    <location>
        <begin position="39"/>
        <end position="60"/>
    </location>
</feature>
<gene>
    <name evidence="3" type="ORF">Pa4123_31200</name>
</gene>
<organism evidence="3 4">
    <name type="scientific">Phytohabitans aurantiacus</name>
    <dbReference type="NCBI Taxonomy" id="3016789"/>
    <lineage>
        <taxon>Bacteria</taxon>
        <taxon>Bacillati</taxon>
        <taxon>Actinomycetota</taxon>
        <taxon>Actinomycetes</taxon>
        <taxon>Micromonosporales</taxon>
        <taxon>Micromonosporaceae</taxon>
    </lineage>
</organism>
<comment type="caution">
    <text evidence="3">The sequence shown here is derived from an EMBL/GenBank/DDBJ whole genome shotgun (WGS) entry which is preliminary data.</text>
</comment>
<keyword evidence="2" id="KW-0812">Transmembrane</keyword>
<keyword evidence="2" id="KW-0472">Membrane</keyword>
<accession>A0ABQ5QWY8</accession>
<reference evidence="3" key="1">
    <citation type="submission" date="2022-12" db="EMBL/GenBank/DDBJ databases">
        <title>New Phytohabitans aurantiacus sp. RD004123 nov., an actinomycete isolated from soil.</title>
        <authorList>
            <person name="Triningsih D.W."/>
            <person name="Harunari E."/>
            <person name="Igarashi Y."/>
        </authorList>
    </citation>
    <scope>NUCLEOTIDE SEQUENCE</scope>
    <source>
        <strain evidence="3">RD004123</strain>
    </source>
</reference>
<feature type="region of interest" description="Disordered" evidence="1">
    <location>
        <begin position="68"/>
        <end position="115"/>
    </location>
</feature>
<keyword evidence="2" id="KW-1133">Transmembrane helix</keyword>
<dbReference type="RefSeq" id="WP_281896134.1">
    <property type="nucleotide sequence ID" value="NZ_BSDI01000013.1"/>
</dbReference>
<feature type="compositionally biased region" description="Low complexity" evidence="1">
    <location>
        <begin position="72"/>
        <end position="92"/>
    </location>
</feature>
<feature type="compositionally biased region" description="Basic and acidic residues" evidence="1">
    <location>
        <begin position="94"/>
        <end position="107"/>
    </location>
</feature>
<dbReference type="EMBL" id="BSDI01000013">
    <property type="protein sequence ID" value="GLH97845.1"/>
    <property type="molecule type" value="Genomic_DNA"/>
</dbReference>
<protein>
    <submittedName>
        <fullName evidence="3">Uncharacterized protein</fullName>
    </submittedName>
</protein>
<evidence type="ECO:0000256" key="1">
    <source>
        <dbReference type="SAM" id="MobiDB-lite"/>
    </source>
</evidence>
<proteinExistence type="predicted"/>
<sequence>MSDDDPLRSAFDGFRADALPDLQAPGVTDVRRRWIRRRAVQSGAAVAVVAVLTLTGVALAGPLSAEPEITDSASPATSPSPSATPSPSAGATKVRPDAGDQTPRKDGGNQGGKTCREYGEVDIAEPMTDGAITLAARVDAGDERKLCPGEVIRVFWASYEIDPGGIQRLFDSGTGRLDAGQPTVRLEVRLPSGDCRSWYVGAGSAEIRELIPPDGGGYSNVIDSSKADVCVETPVSPSST</sequence>
<dbReference type="Proteomes" id="UP001144280">
    <property type="component" value="Unassembled WGS sequence"/>
</dbReference>
<name>A0ABQ5QWY8_9ACTN</name>
<keyword evidence="4" id="KW-1185">Reference proteome</keyword>
<evidence type="ECO:0000256" key="2">
    <source>
        <dbReference type="SAM" id="Phobius"/>
    </source>
</evidence>